<dbReference type="Gene3D" id="3.30.565.10">
    <property type="entry name" value="Histidine kinase-like ATPase, C-terminal domain"/>
    <property type="match status" value="1"/>
</dbReference>
<dbReference type="Pfam" id="PF13581">
    <property type="entry name" value="HATPase_c_2"/>
    <property type="match status" value="1"/>
</dbReference>
<dbReference type="Proteomes" id="UP000325849">
    <property type="component" value="Unassembled WGS sequence"/>
</dbReference>
<dbReference type="PANTHER" id="PTHR43156:SF2">
    <property type="entry name" value="STAGE II SPORULATION PROTEIN E"/>
    <property type="match status" value="1"/>
</dbReference>
<dbReference type="InterPro" id="IPR035965">
    <property type="entry name" value="PAS-like_dom_sf"/>
</dbReference>
<dbReference type="PANTHER" id="PTHR43156">
    <property type="entry name" value="STAGE II SPORULATION PROTEIN E-RELATED"/>
    <property type="match status" value="1"/>
</dbReference>
<dbReference type="Gene3D" id="3.30.450.40">
    <property type="match status" value="1"/>
</dbReference>
<dbReference type="InterPro" id="IPR013767">
    <property type="entry name" value="PAS_fold"/>
</dbReference>
<protein>
    <submittedName>
        <fullName evidence="3">SpoIIE family protein phosphatase</fullName>
    </submittedName>
</protein>
<comment type="caution">
    <text evidence="3">The sequence shown here is derived from an EMBL/GenBank/DDBJ whole genome shotgun (WGS) entry which is preliminary data.</text>
</comment>
<dbReference type="InterPro" id="IPR052016">
    <property type="entry name" value="Bact_Sigma-Reg"/>
</dbReference>
<dbReference type="InterPro" id="IPR001932">
    <property type="entry name" value="PPM-type_phosphatase-like_dom"/>
</dbReference>
<dbReference type="CDD" id="cd00130">
    <property type="entry name" value="PAS"/>
    <property type="match status" value="1"/>
</dbReference>
<dbReference type="FunFam" id="3.30.565.10:FF:000028">
    <property type="entry name" value="PAS sensor protein"/>
    <property type="match status" value="1"/>
</dbReference>
<dbReference type="InterPro" id="IPR036457">
    <property type="entry name" value="PPM-type-like_dom_sf"/>
</dbReference>
<dbReference type="InterPro" id="IPR029016">
    <property type="entry name" value="GAF-like_dom_sf"/>
</dbReference>
<evidence type="ECO:0000259" key="2">
    <source>
        <dbReference type="PROSITE" id="PS50112"/>
    </source>
</evidence>
<proteinExistence type="predicted"/>
<evidence type="ECO:0000313" key="4">
    <source>
        <dbReference type="Proteomes" id="UP000325849"/>
    </source>
</evidence>
<dbReference type="InterPro" id="IPR036890">
    <property type="entry name" value="HATPase_C_sf"/>
</dbReference>
<dbReference type="Pfam" id="PF08448">
    <property type="entry name" value="PAS_4"/>
    <property type="match status" value="1"/>
</dbReference>
<dbReference type="InterPro" id="IPR003594">
    <property type="entry name" value="HATPase_dom"/>
</dbReference>
<sequence>MPGEGPFMLVAQDGRVIQWSAAAEETLGWTAQEAVGRHIGELVARAVDDEGGWTSAVLEALSACSPMIFHVLDADLRVLRLGGVSVEGPACPVSVTGGMFPEVYGLAALAEEKVARGVLRTGEPVVDHVVRARLPGDPRARHYSLSYIRVDNLHDGMQGLVVLALDVTDRVRAVQRLTVLEAVRDSVGEQLDVIAVCRALTDAVVPGFCGVTVVEVIDGVVRGEDPPLAPVDGDVQLLRAAFRGVVSAHPVGEVSRLPDATPFSRVLTDLRPRLVPVTPDALWLSADPARAAAIAQSDAHSLIVAPLALRGQAMGMVSFYRRGSEEPFEERDLDLTADVCAHAALSIDNARRFARERTIAATLKRRLLPQRPAATSTVDIARLHLPGPGAGGAWFDVIELSGARTALVLGDVAGRGVATATVMGQLRTVIHSLAALDLPPDELMARLSDTATRLAGERAALPAGDSLHAEPLTAGCLIAVYDAVDQHCTIVRAGLSDPYVVYPDGRAALVPVPEGPVLAGPCHAPFPATTVELPEGTTLALNNEDLLIPTTGQVGALLVAGAEDSLDEVCDTVAYALRDRDESEKLLLLARVKALPADRVMIVTLPTRNEAAPLARAATRRQLAAWNIPEEGAFTAELVVSELVGNAVRYGAPPLQLRLVLDRHLTCEVHDAAQCAPHLKHARTVDEDGRGLFIIASLADNWGTRYGPDGKTVWAQLSASPPS</sequence>
<feature type="domain" description="PAS" evidence="2">
    <location>
        <begin position="6"/>
        <end position="43"/>
    </location>
</feature>
<dbReference type="NCBIfam" id="TIGR00229">
    <property type="entry name" value="sensory_box"/>
    <property type="match status" value="1"/>
</dbReference>
<dbReference type="Pfam" id="PF01590">
    <property type="entry name" value="GAF"/>
    <property type="match status" value="1"/>
</dbReference>
<dbReference type="SUPFAM" id="SSF55785">
    <property type="entry name" value="PYP-like sensor domain (PAS domain)"/>
    <property type="match status" value="1"/>
</dbReference>
<dbReference type="SMART" id="SM00331">
    <property type="entry name" value="PP2C_SIG"/>
    <property type="match status" value="1"/>
</dbReference>
<dbReference type="Pfam" id="PF07228">
    <property type="entry name" value="SpoIIE"/>
    <property type="match status" value="1"/>
</dbReference>
<dbReference type="EMBL" id="VJZD01000098">
    <property type="protein sequence ID" value="MPY34066.1"/>
    <property type="molecule type" value="Genomic_DNA"/>
</dbReference>
<dbReference type="SUPFAM" id="SSF55781">
    <property type="entry name" value="GAF domain-like"/>
    <property type="match status" value="1"/>
</dbReference>
<keyword evidence="4" id="KW-1185">Reference proteome</keyword>
<dbReference type="OrthoDB" id="118142at2"/>
<name>A0A5N8VGV8_9ACTN</name>
<dbReference type="Pfam" id="PF00989">
    <property type="entry name" value="PAS"/>
    <property type="match status" value="1"/>
</dbReference>
<dbReference type="PROSITE" id="PS50112">
    <property type="entry name" value="PAS"/>
    <property type="match status" value="1"/>
</dbReference>
<dbReference type="InterPro" id="IPR000014">
    <property type="entry name" value="PAS"/>
</dbReference>
<dbReference type="RefSeq" id="WP_152891130.1">
    <property type="nucleotide sequence ID" value="NZ_VJZD01000098.1"/>
</dbReference>
<evidence type="ECO:0000256" key="1">
    <source>
        <dbReference type="ARBA" id="ARBA00022801"/>
    </source>
</evidence>
<dbReference type="AlphaFoldDB" id="A0A5N8VGV8"/>
<keyword evidence="1" id="KW-0378">Hydrolase</keyword>
<dbReference type="InterPro" id="IPR003018">
    <property type="entry name" value="GAF"/>
</dbReference>
<evidence type="ECO:0000313" key="3">
    <source>
        <dbReference type="EMBL" id="MPY34066.1"/>
    </source>
</evidence>
<reference evidence="3 4" key="1">
    <citation type="submission" date="2019-07" db="EMBL/GenBank/DDBJ databases">
        <title>New species of Amycolatopsis and Streptomyces.</title>
        <authorList>
            <person name="Duangmal K."/>
            <person name="Teo W.F.A."/>
            <person name="Lipun K."/>
        </authorList>
    </citation>
    <scope>NUCLEOTIDE SEQUENCE [LARGE SCALE GENOMIC DNA]</scope>
    <source>
        <strain evidence="3 4">NBRC 109810</strain>
    </source>
</reference>
<dbReference type="Gene3D" id="3.60.40.10">
    <property type="entry name" value="PPM-type phosphatase domain"/>
    <property type="match status" value="1"/>
</dbReference>
<accession>A0A5N8VGV8</accession>
<dbReference type="InterPro" id="IPR013656">
    <property type="entry name" value="PAS_4"/>
</dbReference>
<dbReference type="CDD" id="cd16936">
    <property type="entry name" value="HATPase_RsbW-like"/>
    <property type="match status" value="1"/>
</dbReference>
<organism evidence="3 4">
    <name type="scientific">Streptomyces adustus</name>
    <dbReference type="NCBI Taxonomy" id="1609272"/>
    <lineage>
        <taxon>Bacteria</taxon>
        <taxon>Bacillati</taxon>
        <taxon>Actinomycetota</taxon>
        <taxon>Actinomycetes</taxon>
        <taxon>Kitasatosporales</taxon>
        <taxon>Streptomycetaceae</taxon>
        <taxon>Streptomyces</taxon>
    </lineage>
</organism>
<dbReference type="GO" id="GO:0006355">
    <property type="term" value="P:regulation of DNA-templated transcription"/>
    <property type="evidence" value="ECO:0007669"/>
    <property type="project" value="InterPro"/>
</dbReference>
<dbReference type="GO" id="GO:0016791">
    <property type="term" value="F:phosphatase activity"/>
    <property type="evidence" value="ECO:0007669"/>
    <property type="project" value="TreeGrafter"/>
</dbReference>
<dbReference type="Gene3D" id="3.30.450.20">
    <property type="entry name" value="PAS domain"/>
    <property type="match status" value="1"/>
</dbReference>
<dbReference type="SMART" id="SM00065">
    <property type="entry name" value="GAF"/>
    <property type="match status" value="1"/>
</dbReference>
<gene>
    <name evidence="3" type="ORF">FNH09_23305</name>
</gene>